<dbReference type="InterPro" id="IPR006162">
    <property type="entry name" value="Ppantetheine_attach_site"/>
</dbReference>
<dbReference type="PROSITE" id="PS50075">
    <property type="entry name" value="CARRIER"/>
    <property type="match status" value="2"/>
</dbReference>
<dbReference type="FunFam" id="3.40.50.12780:FF:000012">
    <property type="entry name" value="Non-ribosomal peptide synthetase"/>
    <property type="match status" value="2"/>
</dbReference>
<dbReference type="InterPro" id="IPR020806">
    <property type="entry name" value="PKS_PP-bd"/>
</dbReference>
<dbReference type="CDD" id="cd19531">
    <property type="entry name" value="LCL_NRPS-like"/>
    <property type="match status" value="1"/>
</dbReference>
<dbReference type="PROSITE" id="PS00012">
    <property type="entry name" value="PHOSPHOPANTETHEINE"/>
    <property type="match status" value="1"/>
</dbReference>
<dbReference type="FunFam" id="3.30.559.10:FF:000012">
    <property type="entry name" value="Non-ribosomal peptide synthetase"/>
    <property type="match status" value="1"/>
</dbReference>
<organism evidence="7 8">
    <name type="scientific">Trichormus variabilis SAG 1403-4b</name>
    <dbReference type="NCBI Taxonomy" id="447716"/>
    <lineage>
        <taxon>Bacteria</taxon>
        <taxon>Bacillati</taxon>
        <taxon>Cyanobacteriota</taxon>
        <taxon>Cyanophyceae</taxon>
        <taxon>Nostocales</taxon>
        <taxon>Nostocaceae</taxon>
        <taxon>Trichormus</taxon>
    </lineage>
</organism>
<feature type="domain" description="Carrier" evidence="6">
    <location>
        <begin position="2050"/>
        <end position="2125"/>
    </location>
</feature>
<evidence type="ECO:0000256" key="4">
    <source>
        <dbReference type="ARBA" id="ARBA00022553"/>
    </source>
</evidence>
<dbReference type="Gene3D" id="3.30.559.10">
    <property type="entry name" value="Chloramphenicol acetyltransferase-like domain"/>
    <property type="match status" value="2"/>
</dbReference>
<dbReference type="SMART" id="SM00823">
    <property type="entry name" value="PKS_PP"/>
    <property type="match status" value="2"/>
</dbReference>
<dbReference type="InterPro" id="IPR020845">
    <property type="entry name" value="AMP-binding_CS"/>
</dbReference>
<dbReference type="Gene3D" id="3.40.50.720">
    <property type="entry name" value="NAD(P)-binding Rossmann-like Domain"/>
    <property type="match status" value="1"/>
</dbReference>
<dbReference type="InterPro" id="IPR023213">
    <property type="entry name" value="CAT-like_dom_sf"/>
</dbReference>
<dbReference type="FunFam" id="3.40.50.980:FF:000001">
    <property type="entry name" value="Non-ribosomal peptide synthetase"/>
    <property type="match status" value="2"/>
</dbReference>
<protein>
    <recommendedName>
        <fullName evidence="6">Carrier domain-containing protein</fullName>
    </recommendedName>
</protein>
<dbReference type="NCBIfam" id="TIGR01733">
    <property type="entry name" value="AA-adenyl-dom"/>
    <property type="match status" value="2"/>
</dbReference>
<comment type="cofactor">
    <cofactor evidence="1">
        <name>pantetheine 4'-phosphate</name>
        <dbReference type="ChEBI" id="CHEBI:47942"/>
    </cofactor>
</comment>
<dbReference type="SUPFAM" id="SSF51735">
    <property type="entry name" value="NAD(P)-binding Rossmann-fold domains"/>
    <property type="match status" value="1"/>
</dbReference>
<dbReference type="SUPFAM" id="SSF47336">
    <property type="entry name" value="ACP-like"/>
    <property type="match status" value="2"/>
</dbReference>
<dbReference type="GO" id="GO:0009366">
    <property type="term" value="C:enterobactin synthetase complex"/>
    <property type="evidence" value="ECO:0007669"/>
    <property type="project" value="TreeGrafter"/>
</dbReference>
<dbReference type="GO" id="GO:0047527">
    <property type="term" value="F:2,3-dihydroxybenzoate-serine ligase activity"/>
    <property type="evidence" value="ECO:0007669"/>
    <property type="project" value="TreeGrafter"/>
</dbReference>
<dbReference type="Gene3D" id="1.10.1200.10">
    <property type="entry name" value="ACP-like"/>
    <property type="match status" value="2"/>
</dbReference>
<dbReference type="NCBIfam" id="NF003417">
    <property type="entry name" value="PRK04813.1"/>
    <property type="match status" value="2"/>
</dbReference>
<comment type="similarity">
    <text evidence="2">Belongs to the ATP-dependent AMP-binding enzyme family.</text>
</comment>
<evidence type="ECO:0000256" key="5">
    <source>
        <dbReference type="ARBA" id="ARBA00022598"/>
    </source>
</evidence>
<evidence type="ECO:0000313" key="8">
    <source>
        <dbReference type="Proteomes" id="UP000276103"/>
    </source>
</evidence>
<feature type="domain" description="Carrier" evidence="6">
    <location>
        <begin position="981"/>
        <end position="1056"/>
    </location>
</feature>
<evidence type="ECO:0000256" key="1">
    <source>
        <dbReference type="ARBA" id="ARBA00001957"/>
    </source>
</evidence>
<gene>
    <name evidence="7" type="ORF">DSM107003_10380</name>
</gene>
<dbReference type="FunFam" id="3.30.300.30:FF:000010">
    <property type="entry name" value="Enterobactin synthetase component F"/>
    <property type="match status" value="1"/>
</dbReference>
<dbReference type="GO" id="GO:0043041">
    <property type="term" value="P:amino acid activation for nonribosomal peptide biosynthetic process"/>
    <property type="evidence" value="ECO:0007669"/>
    <property type="project" value="TreeGrafter"/>
</dbReference>
<reference evidence="7 8" key="1">
    <citation type="journal article" date="2019" name="Genome Biol. Evol.">
        <title>Day and night: Metabolic profiles and evolutionary relationships of six axenic non-marine cyanobacteria.</title>
        <authorList>
            <person name="Will S.E."/>
            <person name="Henke P."/>
            <person name="Boedeker C."/>
            <person name="Huang S."/>
            <person name="Brinkmann H."/>
            <person name="Rohde M."/>
            <person name="Jarek M."/>
            <person name="Friedl T."/>
            <person name="Seufert S."/>
            <person name="Schumacher M."/>
            <person name="Overmann J."/>
            <person name="Neumann-Schaal M."/>
            <person name="Petersen J."/>
        </authorList>
    </citation>
    <scope>NUCLEOTIDE SEQUENCE [LARGE SCALE GENOMIC DNA]</scope>
    <source>
        <strain evidence="7 8">SAG 1403-4b</strain>
    </source>
</reference>
<dbReference type="Gene3D" id="3.30.559.30">
    <property type="entry name" value="Nonribosomal peptide synthetase, condensation domain"/>
    <property type="match status" value="2"/>
</dbReference>
<dbReference type="Gene3D" id="3.30.300.30">
    <property type="match status" value="2"/>
</dbReference>
<dbReference type="Pfam" id="PF13193">
    <property type="entry name" value="AMP-binding_C"/>
    <property type="match status" value="2"/>
</dbReference>
<dbReference type="Pfam" id="PF00550">
    <property type="entry name" value="PP-binding"/>
    <property type="match status" value="2"/>
</dbReference>
<evidence type="ECO:0000256" key="2">
    <source>
        <dbReference type="ARBA" id="ARBA00006432"/>
    </source>
</evidence>
<dbReference type="Pfam" id="PF00501">
    <property type="entry name" value="AMP-binding"/>
    <property type="match status" value="2"/>
</dbReference>
<dbReference type="FunFam" id="1.10.1200.10:FF:000005">
    <property type="entry name" value="Nonribosomal peptide synthetase 1"/>
    <property type="match status" value="2"/>
</dbReference>
<dbReference type="FunFam" id="3.30.300.30:FF:000015">
    <property type="entry name" value="Nonribosomal peptide synthase SidD"/>
    <property type="match status" value="1"/>
</dbReference>
<dbReference type="PROSITE" id="PS00455">
    <property type="entry name" value="AMP_BINDING"/>
    <property type="match status" value="1"/>
</dbReference>
<dbReference type="InterPro" id="IPR036291">
    <property type="entry name" value="NAD(P)-bd_dom_sf"/>
</dbReference>
<dbReference type="NCBIfam" id="TIGR01746">
    <property type="entry name" value="Thioester-redct"/>
    <property type="match status" value="1"/>
</dbReference>
<dbReference type="GO" id="GO:0009239">
    <property type="term" value="P:enterobactin biosynthetic process"/>
    <property type="evidence" value="ECO:0007669"/>
    <property type="project" value="TreeGrafter"/>
</dbReference>
<dbReference type="InterPro" id="IPR036736">
    <property type="entry name" value="ACP-like_sf"/>
</dbReference>
<keyword evidence="8" id="KW-1185">Reference proteome</keyword>
<dbReference type="Pfam" id="PF00668">
    <property type="entry name" value="Condensation"/>
    <property type="match status" value="2"/>
</dbReference>
<keyword evidence="4" id="KW-0597">Phosphoprotein</keyword>
<dbReference type="SUPFAM" id="SSF56801">
    <property type="entry name" value="Acetyl-CoA synthetase-like"/>
    <property type="match status" value="2"/>
</dbReference>
<keyword evidence="5" id="KW-0436">Ligase</keyword>
<dbReference type="EMBL" id="RSCM01000002">
    <property type="protein sequence ID" value="RUS99019.1"/>
    <property type="molecule type" value="Genomic_DNA"/>
</dbReference>
<dbReference type="CDD" id="cd05235">
    <property type="entry name" value="SDR_e1"/>
    <property type="match status" value="1"/>
</dbReference>
<dbReference type="Gene3D" id="3.40.50.980">
    <property type="match status" value="4"/>
</dbReference>
<dbReference type="OrthoDB" id="473401at2"/>
<dbReference type="Proteomes" id="UP000276103">
    <property type="component" value="Unassembled WGS sequence"/>
</dbReference>
<dbReference type="PANTHER" id="PTHR45527:SF1">
    <property type="entry name" value="FATTY ACID SYNTHASE"/>
    <property type="match status" value="1"/>
</dbReference>
<dbReference type="InterPro" id="IPR025110">
    <property type="entry name" value="AMP-bd_C"/>
</dbReference>
<comment type="caution">
    <text evidence="7">The sequence shown here is derived from an EMBL/GenBank/DDBJ whole genome shotgun (WGS) entry which is preliminary data.</text>
</comment>
<dbReference type="InterPro" id="IPR013120">
    <property type="entry name" value="FAR_NAD-bd"/>
</dbReference>
<dbReference type="InterPro" id="IPR001242">
    <property type="entry name" value="Condensation_dom"/>
</dbReference>
<sequence>MTVSTIAGFRLSPQQRHLWLQQKINADYVAQAAFLIVGNLNIEVLQEAITAVVNCHEVLRTNFHSLPGVKIPVQVIQNQNLYNWQTVDLSHYDSDEQSTKIENYLVTERRLVNNNENESLLRLSLLTLAQDKYLLVLTLPSLCADGWTLNNLFLEISHNYSLCLRNQHLLDVDETIQYIQFAEWQNQLLEDEEAEAGKEYWQQQDFINQQPLILPWETSITGESKFASAIYNQKISPELTASISDICTQYNTTTSNFLLACWQTLIWRLTKQYSIVINTIFNDRKYEELLELMGLATKSLPVQCVFQQDFKFSEVLTQISEKIRQINKWQEYFIWSDHVESVTNYQNLPIGFEFQELPEDYLSGNVSFSLFYHFSNFAPFKLKLNCLQKAAGITLELQYQTGLLCDSNIQKLFTYFLTLVTSAIDNIHTPVSELEIINDQERHQLLVEFNHTYKNYPNISSIHQLFEQQVQKTPEDIAVIFEDEKLTYSQLNTKANQLAHYLKGLGVGADVLVGLYVERSVDIIVSILGILKAGAAYLPLDPKLPGENLAFRLQDAQAPILLTQQSLVEKLPQTTAQIICLDTDWETIAQENQENPQISVQPENLVYAIFTSGSTGKPKAVAIEHQQLLNYLYGILDRLNLPAAASFATVSTFAADLGNTVVFAALCTGGCLHILSQEKASDAQAIADYFQQYPIDCLKIVPSHLNALLTASSTQSILPRQCLILGGEASTWDLIQTIKKQAPNCQIFNHYGPTETTVGVLTYPVEFTHTQTKTVPLGKPLPNTQVFVLDEQLQPVPIGVPGELYIGGACLARGYLNRPELTQEKFIQNPFINLQLPAGKFSQRIYKTGDLVRYLPDGDLEFLGRVDNQIKIRGFRIELGEIEATLKENIEVQSAVVIPEENQRLAAYIVLNSESNRNQNQQSEIINKLRSFCLQKLPNYMVPSAFVLLKALPLTPNGKVDIQALLAIEKTRSGLEKIYVAPRTSEETQLAEIWGKLLGLKQVGIHDNFFELGGHSLIATQIISRIRQIFKVELPLRCLFETPTIAGLAASIQALLQQKQNTQTPPILVCSRHQELPLSFAQQRLWFLSQLEPESSTYNIPSAIRLTGRLNITALENSINEIVHRHENLRTTFTVVAGEAVQIINAPTKLKLPVINLQNIPETEREVEAINLANLEARKPFNLEKDSLLRVHLLRLGETDHVILFTMHHIISDGWSTGILIRELTTLYTAYDSGQASNLPQLPIQYVDFAVWQRQYLQGEVLQTQLNYWKQKLSDNLPVLELPADRPRPAIQTNNGATQTFTLSPSLTAGLKNLSQQEGVTLFMTLLAAFKVLLHRYTQQDDILVGTPIANRNRAEIEGLIGFFVNTLVLRSNLAGNPTFKQLLAQVREVTLGAYAHQDLPFEKLVEELQPERDLSHSSLFQVMFILQNAPTEVLHLPDLTLKPLQAERKTANFDLTISMVETDAGLMGSIEYNTDLFDADRITRMLGHFQTLLTGIVDAPQLNISHLPLLTSSEENKLQVWNQTTRENVPVNLCIHELFAAQVERKPDNIAIIFKHETITYKQLNERANLLADYLRSLGVNPEVLVGLCVKRSIDMIVGILGILKAGGAYIPLDPDYPQERLSMMLNDAQVSVLLTQKQLISQLPTHTTQILCLDDTNWQTTSENITNVANITQPSNLAYVIYTSGSTGKPKGVAIEHRSLVNFVQAAVAEYEISSQDRILQFASLSFDAACEEIFSTLVQGATLVLRTDEMIATIPKFLEQCNQNSISVLDLPTAFWHLLMAELSTSELTLPASLRLVIIGGEKVLPDKVNTWRQRVTGVRLVNSYGPTETTVVATVCELAETEELVNNELTIGRPISNVQTYILDPHLQPVPIGIPGELYIGGAGLARGYLHQLQSTAAKFIAHPDSRKSSDRLYKTGDLVRYRKDGQIEFLGRIDNQVKLRGFRIELGEIEALIGKHPDIKESVVVVREYQPRQQQLVAYIVPKTVNYAEFKSHNIKQFLQDNLPNYMIPNVFMILESLPLTPNGKIDHKALPQPEYQETRQDFVAPHTSTQITLAQIFSQVLNVQQVGINDNFFDLGGNSLLTTKLILKINTAFGVDLPLRILFASPNVASLATSLDQILGRTSNHDWNAEKIIDWEKETILDSTIYPKVSYQKPEAEPKHILLTGATGFLGAFLLWELLQQTNANIYCLVRAQNVEAGKKKLQETLNSYLIWQDSFSQRIIPIIGDLSQPLLGLKDQEFKELAHQIDIIYHNGAWVHHIYPYSVLKAANVLGTQEVLRLACEIKTKPVHFISTASIFSPLQESAITVATEADNIDDYPVPSNGYVQTKWVCEKLIKTAQQRGLPISSYRISRVSGHSKTGVFNINDFLYKLIIGCIQLGSIPDHDIQEDIMPVDYVIQAIIHLSKQQKYLGQAFHLVNNQLLHTNTLLEVIKSLGYQMQQTSYENWRSQLINIAGASPEHPLYSLVPFFSEDTSQQKKPVKSGSLKIDCQNAIAGLSNSQIICPDIDEKLLSTYISYLGKQGFFNNK</sequence>
<evidence type="ECO:0000313" key="7">
    <source>
        <dbReference type="EMBL" id="RUS99019.1"/>
    </source>
</evidence>
<dbReference type="InterPro" id="IPR000873">
    <property type="entry name" value="AMP-dep_synth/lig_dom"/>
</dbReference>
<proteinExistence type="inferred from homology"/>
<accession>A0A433UYT6</accession>
<dbReference type="RefSeq" id="WP_127052566.1">
    <property type="nucleotide sequence ID" value="NZ_RSCM01000002.1"/>
</dbReference>
<evidence type="ECO:0000256" key="3">
    <source>
        <dbReference type="ARBA" id="ARBA00022450"/>
    </source>
</evidence>
<dbReference type="PANTHER" id="PTHR45527">
    <property type="entry name" value="NONRIBOSOMAL PEPTIDE SYNTHETASE"/>
    <property type="match status" value="1"/>
</dbReference>
<dbReference type="InterPro" id="IPR045851">
    <property type="entry name" value="AMP-bd_C_sf"/>
</dbReference>
<name>A0A433UYT6_ANAVA</name>
<dbReference type="SUPFAM" id="SSF52777">
    <property type="entry name" value="CoA-dependent acyltransferases"/>
    <property type="match status" value="4"/>
</dbReference>
<dbReference type="FunFam" id="2.30.38.10:FF:000001">
    <property type="entry name" value="Non-ribosomal peptide synthetase PvdI"/>
    <property type="match status" value="2"/>
</dbReference>
<dbReference type="InterPro" id="IPR009081">
    <property type="entry name" value="PP-bd_ACP"/>
</dbReference>
<dbReference type="InterPro" id="IPR010080">
    <property type="entry name" value="Thioester_reductase-like_dom"/>
</dbReference>
<dbReference type="Pfam" id="PF07993">
    <property type="entry name" value="NAD_binding_4"/>
    <property type="match status" value="1"/>
</dbReference>
<keyword evidence="3" id="KW-0596">Phosphopantetheine</keyword>
<evidence type="ECO:0000259" key="6">
    <source>
        <dbReference type="PROSITE" id="PS50075"/>
    </source>
</evidence>
<dbReference type="CDD" id="cd05930">
    <property type="entry name" value="A_NRPS"/>
    <property type="match status" value="1"/>
</dbReference>
<dbReference type="InterPro" id="IPR010071">
    <property type="entry name" value="AA_adenyl_dom"/>
</dbReference>
<dbReference type="FunFam" id="3.30.559.30:FF:000001">
    <property type="entry name" value="Non-ribosomal peptide synthetase"/>
    <property type="match status" value="1"/>
</dbReference>
<dbReference type="Gene3D" id="2.30.38.10">
    <property type="entry name" value="Luciferase, Domain 3"/>
    <property type="match status" value="2"/>
</dbReference>
<dbReference type="GO" id="GO:0031177">
    <property type="term" value="F:phosphopantetheine binding"/>
    <property type="evidence" value="ECO:0007669"/>
    <property type="project" value="InterPro"/>
</dbReference>
<dbReference type="GO" id="GO:0008610">
    <property type="term" value="P:lipid biosynthetic process"/>
    <property type="evidence" value="ECO:0007669"/>
    <property type="project" value="UniProtKB-ARBA"/>
</dbReference>
<dbReference type="GO" id="GO:0005829">
    <property type="term" value="C:cytosol"/>
    <property type="evidence" value="ECO:0007669"/>
    <property type="project" value="TreeGrafter"/>
</dbReference>